<dbReference type="InterPro" id="IPR016032">
    <property type="entry name" value="Sig_transdc_resp-reg_C-effctor"/>
</dbReference>
<organism evidence="3 4">
    <name type="scientific">Actinomadura parmotrematis</name>
    <dbReference type="NCBI Taxonomy" id="2864039"/>
    <lineage>
        <taxon>Bacteria</taxon>
        <taxon>Bacillati</taxon>
        <taxon>Actinomycetota</taxon>
        <taxon>Actinomycetes</taxon>
        <taxon>Streptosporangiales</taxon>
        <taxon>Thermomonosporaceae</taxon>
        <taxon>Actinomadura</taxon>
    </lineage>
</organism>
<dbReference type="EMBL" id="JAIBOA010000003">
    <property type="protein sequence ID" value="MBW8482126.1"/>
    <property type="molecule type" value="Genomic_DNA"/>
</dbReference>
<comment type="caution">
    <text evidence="3">The sequence shown here is derived from an EMBL/GenBank/DDBJ whole genome shotgun (WGS) entry which is preliminary data.</text>
</comment>
<dbReference type="SUPFAM" id="SSF46894">
    <property type="entry name" value="C-terminal effector domain of the bipartite response regulators"/>
    <property type="match status" value="1"/>
</dbReference>
<name>A0ABS7FP96_9ACTN</name>
<dbReference type="SUPFAM" id="SSF48452">
    <property type="entry name" value="TPR-like"/>
    <property type="match status" value="1"/>
</dbReference>
<dbReference type="SMART" id="SM00421">
    <property type="entry name" value="HTH_LUXR"/>
    <property type="match status" value="1"/>
</dbReference>
<dbReference type="PRINTS" id="PR00038">
    <property type="entry name" value="HTHLUXR"/>
</dbReference>
<keyword evidence="1" id="KW-0238">DNA-binding</keyword>
<proteinExistence type="predicted"/>
<sequence length="865" mass="90127">MPGSGVSGRVLHGRERELGVLAALLDGARAGHGGALVVTAPPGSGRSALLRAVPADGMRVLDTAGVAAERWLPYAGLHRLLHPARPPSRTPFAACSALTGAAAERPLLCRVDDADLLDADSLAALAFTARRLRDVPAVLLFASADPVPPCLADLPRLPLPPLDDEAALHVLHSATGGTLGVDLAVELADLAEGSPLALTELASSLTLEQLAGTAPPPAAAPEDGLVRARHRERYGRLAAPARHAVLLAAVAEEPLPLPALAAATGGTPGKRRAAVDEACAAGLLKVRDGRAEVPGPLLRSSVRAEAGEAGRRDAHRALAGALGSARHRAALADGPDDALADELAASAATARDWQRAAELATDPRTRTRRLLAAARRAWADGRTRRARALLRRVPPSDPEADLLRGEIELCDGRPVVAVWMMLEAADLLAARDRTRALAALVQAGEAADLMGDPQVRLAVGARAARLERPATPATALLVAHATGMAEAHQGRYDEAAGHLGRVLELAADRDPATRASAAVAALTLGDDRLARDLAAQAVAGARRTGDALLEPRALAVLAHCEMALGRYPAAQAAAAEGMRLARCAGQRNRVVEQRAMLGLLAAFAGDERAALAHLAGVTEEAGRRGLTRAAAMASWALAALDLAGDRPADAAARLRTPAGAAPIHPTVRMQAAPHFVEAAVRSGRAGAAERAAAAFERWAALARSPARRALAARCRALVAGDAGDAEGRFAAALRLHESADSEFELARTELLYGQWLRRERRPRDAREHLRNAAHAFAHCGAPRWAEQATAELRAAGDAVAAPSGSLGGLTAQQQQIARLVASGATNREIAARLVISPRTVDHHLRNIFSRLGLRSRVDLARLQLS</sequence>
<dbReference type="SUPFAM" id="SSF52540">
    <property type="entry name" value="P-loop containing nucleoside triphosphate hydrolases"/>
    <property type="match status" value="1"/>
</dbReference>
<dbReference type="InterPro" id="IPR039420">
    <property type="entry name" value="WalR-like"/>
</dbReference>
<feature type="domain" description="HTH luxR-type" evidence="2">
    <location>
        <begin position="802"/>
        <end position="865"/>
    </location>
</feature>
<evidence type="ECO:0000259" key="2">
    <source>
        <dbReference type="PROSITE" id="PS50043"/>
    </source>
</evidence>
<accession>A0ABS7FP96</accession>
<gene>
    <name evidence="3" type="ORF">K1Y72_07095</name>
</gene>
<dbReference type="InterPro" id="IPR000792">
    <property type="entry name" value="Tscrpt_reg_LuxR_C"/>
</dbReference>
<dbReference type="PROSITE" id="PS00622">
    <property type="entry name" value="HTH_LUXR_1"/>
    <property type="match status" value="1"/>
</dbReference>
<dbReference type="PROSITE" id="PS50043">
    <property type="entry name" value="HTH_LUXR_2"/>
    <property type="match status" value="1"/>
</dbReference>
<protein>
    <submittedName>
        <fullName evidence="3">LuxR family transcriptional regulator</fullName>
    </submittedName>
</protein>
<dbReference type="PANTHER" id="PTHR43214">
    <property type="entry name" value="TWO-COMPONENT RESPONSE REGULATOR"/>
    <property type="match status" value="1"/>
</dbReference>
<evidence type="ECO:0000313" key="4">
    <source>
        <dbReference type="Proteomes" id="UP000774570"/>
    </source>
</evidence>
<dbReference type="RefSeq" id="WP_220164397.1">
    <property type="nucleotide sequence ID" value="NZ_JAIBOA010000003.1"/>
</dbReference>
<dbReference type="InterPro" id="IPR011990">
    <property type="entry name" value="TPR-like_helical_dom_sf"/>
</dbReference>
<dbReference type="PANTHER" id="PTHR43214:SF42">
    <property type="entry name" value="TRANSCRIPTIONAL REGULATORY PROTEIN DESR"/>
    <property type="match status" value="1"/>
</dbReference>
<dbReference type="InterPro" id="IPR036388">
    <property type="entry name" value="WH-like_DNA-bd_sf"/>
</dbReference>
<dbReference type="Gene3D" id="1.10.10.10">
    <property type="entry name" value="Winged helix-like DNA-binding domain superfamily/Winged helix DNA-binding domain"/>
    <property type="match status" value="1"/>
</dbReference>
<evidence type="ECO:0000313" key="3">
    <source>
        <dbReference type="EMBL" id="MBW8482126.1"/>
    </source>
</evidence>
<evidence type="ECO:0000256" key="1">
    <source>
        <dbReference type="ARBA" id="ARBA00023125"/>
    </source>
</evidence>
<keyword evidence="4" id="KW-1185">Reference proteome</keyword>
<reference evidence="3 4" key="1">
    <citation type="submission" date="2021-07" db="EMBL/GenBank/DDBJ databases">
        <title>Actinomadura sp. PM05-2 isolated from lichen.</title>
        <authorList>
            <person name="Somphong A."/>
            <person name="Phongsopitanun W."/>
            <person name="Tanasupawat S."/>
            <person name="Peongsungnone V."/>
        </authorList>
    </citation>
    <scope>NUCLEOTIDE SEQUENCE [LARGE SCALE GENOMIC DNA]</scope>
    <source>
        <strain evidence="3 4">PM05-2</strain>
    </source>
</reference>
<dbReference type="Pfam" id="PF00196">
    <property type="entry name" value="GerE"/>
    <property type="match status" value="1"/>
</dbReference>
<dbReference type="CDD" id="cd06170">
    <property type="entry name" value="LuxR_C_like"/>
    <property type="match status" value="1"/>
</dbReference>
<dbReference type="Proteomes" id="UP000774570">
    <property type="component" value="Unassembled WGS sequence"/>
</dbReference>
<dbReference type="Pfam" id="PF13191">
    <property type="entry name" value="AAA_16"/>
    <property type="match status" value="1"/>
</dbReference>
<dbReference type="InterPro" id="IPR027417">
    <property type="entry name" value="P-loop_NTPase"/>
</dbReference>
<dbReference type="InterPro" id="IPR041664">
    <property type="entry name" value="AAA_16"/>
</dbReference>
<dbReference type="Gene3D" id="1.25.40.10">
    <property type="entry name" value="Tetratricopeptide repeat domain"/>
    <property type="match status" value="1"/>
</dbReference>